<organism evidence="1 2">
    <name type="scientific">Teichococcus rhizosphaerae</name>
    <dbReference type="NCBI Taxonomy" id="1335062"/>
    <lineage>
        <taxon>Bacteria</taxon>
        <taxon>Pseudomonadati</taxon>
        <taxon>Pseudomonadota</taxon>
        <taxon>Alphaproteobacteria</taxon>
        <taxon>Acetobacterales</taxon>
        <taxon>Roseomonadaceae</taxon>
        <taxon>Roseomonas</taxon>
    </lineage>
</organism>
<comment type="caution">
    <text evidence="1">The sequence shown here is derived from an EMBL/GenBank/DDBJ whole genome shotgun (WGS) entry which is preliminary data.</text>
</comment>
<reference evidence="1 2" key="1">
    <citation type="submission" date="2017-10" db="EMBL/GenBank/DDBJ databases">
        <authorList>
            <person name="Banno H."/>
            <person name="Chua N.-H."/>
        </authorList>
    </citation>
    <scope>NUCLEOTIDE SEQUENCE [LARGE SCALE GENOMIC DNA]</scope>
    <source>
        <strain evidence="1 2">YW11</strain>
    </source>
</reference>
<gene>
    <name evidence="1" type="ORF">CR162_15030</name>
</gene>
<protein>
    <submittedName>
        <fullName evidence="1">Uncharacterized protein</fullName>
    </submittedName>
</protein>
<evidence type="ECO:0000313" key="1">
    <source>
        <dbReference type="EMBL" id="PHK94078.1"/>
    </source>
</evidence>
<evidence type="ECO:0000313" key="2">
    <source>
        <dbReference type="Proteomes" id="UP000223527"/>
    </source>
</evidence>
<dbReference type="EMBL" id="PDNU01000031">
    <property type="protein sequence ID" value="PHK94078.1"/>
    <property type="molecule type" value="Genomic_DNA"/>
</dbReference>
<proteinExistence type="predicted"/>
<accession>A0A2C7A1Z8</accession>
<sequence length="189" mass="21080">MARVPLRTREVNGEVRLQNVYGTPEIIKPRLRPVLEARSVAENGNGCWRLARVEIRLEVEASRLEVPEEFADNACLYIGALVAALEDHDRIHVSMREFWQRVTPRLSQRLGEFQPAIANGEDAATQAFNAWLRPRLLGIVEALHAEDGGPRPPPQDAGFEAGQRACPTFLEELTRFKAARQPGARGAPI</sequence>
<dbReference type="AlphaFoldDB" id="A0A2C7A1Z8"/>
<keyword evidence="2" id="KW-1185">Reference proteome</keyword>
<dbReference type="Proteomes" id="UP000223527">
    <property type="component" value="Unassembled WGS sequence"/>
</dbReference>
<name>A0A2C7A1Z8_9PROT</name>